<keyword evidence="4" id="KW-1003">Cell membrane</keyword>
<evidence type="ECO:0000256" key="11">
    <source>
        <dbReference type="SAM" id="Phobius"/>
    </source>
</evidence>
<dbReference type="PANTHER" id="PTHR14995:SF2">
    <property type="entry name" value="PROTEIN AMNIONLESS"/>
    <property type="match status" value="1"/>
</dbReference>
<gene>
    <name evidence="13" type="ORF">XYLVIOL_LOCUS3504</name>
</gene>
<keyword evidence="5 11" id="KW-0812">Transmembrane</keyword>
<evidence type="ECO:0000256" key="3">
    <source>
        <dbReference type="ARBA" id="ARBA00022448"/>
    </source>
</evidence>
<evidence type="ECO:0000256" key="7">
    <source>
        <dbReference type="ARBA" id="ARBA00022927"/>
    </source>
</evidence>
<reference evidence="13 14" key="1">
    <citation type="submission" date="2024-08" db="EMBL/GenBank/DDBJ databases">
        <authorList>
            <person name="Will J Nash"/>
            <person name="Angela Man"/>
            <person name="Seanna McTaggart"/>
            <person name="Kendall Baker"/>
            <person name="Tom Barker"/>
            <person name="Leah Catchpole"/>
            <person name="Alex Durrant"/>
            <person name="Karim Gharbi"/>
            <person name="Naomi Irish"/>
            <person name="Gemy Kaithakottil"/>
            <person name="Debby Ku"/>
            <person name="Aaliyah Providence"/>
            <person name="Felix Shaw"/>
            <person name="David Swarbreck"/>
            <person name="Chris Watkins"/>
            <person name="Ann M. McCartney"/>
            <person name="Giulio Formenti"/>
            <person name="Alice Mouton"/>
            <person name="Noel Vella"/>
            <person name="Bjorn M von Reumont"/>
            <person name="Adriana Vella"/>
            <person name="Wilfried Haerty"/>
        </authorList>
    </citation>
    <scope>NUCLEOTIDE SEQUENCE [LARGE SCALE GENOMIC DNA]</scope>
</reference>
<dbReference type="PANTHER" id="PTHR14995">
    <property type="entry name" value="AMNIONLESS"/>
    <property type="match status" value="1"/>
</dbReference>
<evidence type="ECO:0000313" key="14">
    <source>
        <dbReference type="Proteomes" id="UP001642520"/>
    </source>
</evidence>
<protein>
    <recommendedName>
        <fullName evidence="2">Protein amnionless</fullName>
    </recommendedName>
</protein>
<comment type="caution">
    <text evidence="13">The sequence shown here is derived from an EMBL/GenBank/DDBJ whole genome shotgun (WGS) entry which is preliminary data.</text>
</comment>
<keyword evidence="14" id="KW-1185">Reference proteome</keyword>
<keyword evidence="7" id="KW-0653">Protein transport</keyword>
<accession>A0ABP1NEA8</accession>
<organism evidence="13 14">
    <name type="scientific">Xylocopa violacea</name>
    <name type="common">Violet carpenter bee</name>
    <name type="synonym">Apis violacea</name>
    <dbReference type="NCBI Taxonomy" id="135666"/>
    <lineage>
        <taxon>Eukaryota</taxon>
        <taxon>Metazoa</taxon>
        <taxon>Ecdysozoa</taxon>
        <taxon>Arthropoda</taxon>
        <taxon>Hexapoda</taxon>
        <taxon>Insecta</taxon>
        <taxon>Pterygota</taxon>
        <taxon>Neoptera</taxon>
        <taxon>Endopterygota</taxon>
        <taxon>Hymenoptera</taxon>
        <taxon>Apocrita</taxon>
        <taxon>Aculeata</taxon>
        <taxon>Apoidea</taxon>
        <taxon>Anthophila</taxon>
        <taxon>Apidae</taxon>
        <taxon>Xylocopa</taxon>
        <taxon>Xylocopa</taxon>
    </lineage>
</organism>
<keyword evidence="6 12" id="KW-0732">Signal</keyword>
<dbReference type="EMBL" id="CAXAJV020001289">
    <property type="protein sequence ID" value="CAL7938807.1"/>
    <property type="molecule type" value="Genomic_DNA"/>
</dbReference>
<dbReference type="Proteomes" id="UP001642520">
    <property type="component" value="Unassembled WGS sequence"/>
</dbReference>
<evidence type="ECO:0000256" key="2">
    <source>
        <dbReference type="ARBA" id="ARBA00021200"/>
    </source>
</evidence>
<feature type="region of interest" description="Disordered" evidence="10">
    <location>
        <begin position="425"/>
        <end position="455"/>
    </location>
</feature>
<name>A0ABP1NEA8_XYLVO</name>
<keyword evidence="9 11" id="KW-0472">Membrane</keyword>
<evidence type="ECO:0000256" key="9">
    <source>
        <dbReference type="ARBA" id="ARBA00023136"/>
    </source>
</evidence>
<evidence type="ECO:0000313" key="13">
    <source>
        <dbReference type="EMBL" id="CAL7938807.1"/>
    </source>
</evidence>
<sequence>MNAKSAVSWKIWPIWTIFLGLSVQVAFANEKYWLPNLEWENAENWIGKRVPELDNYVTFPLDMRHVAGIGKSDELSLSGINLPRSGSLILSKNGKIKLSDSKKSPRKTSEWSRSGHLFWADPQNWNGSSVAAPHLEQVPCRQDDIVLPRKERAFSVLLPMKTIEVRSIRAADEKHPFSAWQWSDFENRREFEKGLFTVNYAEYSCDKCPCQEDPYGYYLEEICAIQRPKCGFVPCEFPLTVEGHCCYYCGGRVSLTNKASLPMVRAATDEALEGYGEKLAWHVRRSWNGAVEVLIKEKGDYSGIDIMKAAENVKRTMTNMKIEIVAVEVTGAALQNQHLAATLVPLFVTPLLILALVFCSFLYFGYSYRQILVSCRELFSSIRDGVRVDKMESSKPFGFARFENISEGNVRIANVENDGEQKLEVKGGAGEGSSSGGRFENPLYRSKRKGKEEGEILDMNAPVSLTALKTKVEDQIEEVEVDIDE</sequence>
<keyword evidence="3" id="KW-0813">Transport</keyword>
<feature type="chain" id="PRO_5046768666" description="Protein amnionless" evidence="12">
    <location>
        <begin position="29"/>
        <end position="485"/>
    </location>
</feature>
<dbReference type="InterPro" id="IPR026112">
    <property type="entry name" value="AMN"/>
</dbReference>
<comment type="subcellular location">
    <subcellularLocation>
        <location evidence="1">Cell membrane</location>
        <topology evidence="1">Single-pass type I membrane protein</topology>
    </subcellularLocation>
</comment>
<keyword evidence="8 11" id="KW-1133">Transmembrane helix</keyword>
<feature type="transmembrane region" description="Helical" evidence="11">
    <location>
        <begin position="343"/>
        <end position="366"/>
    </location>
</feature>
<evidence type="ECO:0000256" key="4">
    <source>
        <dbReference type="ARBA" id="ARBA00022475"/>
    </source>
</evidence>
<proteinExistence type="predicted"/>
<evidence type="ECO:0000256" key="1">
    <source>
        <dbReference type="ARBA" id="ARBA00004251"/>
    </source>
</evidence>
<evidence type="ECO:0000256" key="12">
    <source>
        <dbReference type="SAM" id="SignalP"/>
    </source>
</evidence>
<evidence type="ECO:0000256" key="5">
    <source>
        <dbReference type="ARBA" id="ARBA00022692"/>
    </source>
</evidence>
<feature type="signal peptide" evidence="12">
    <location>
        <begin position="1"/>
        <end position="28"/>
    </location>
</feature>
<evidence type="ECO:0000256" key="6">
    <source>
        <dbReference type="ARBA" id="ARBA00022729"/>
    </source>
</evidence>
<evidence type="ECO:0000256" key="10">
    <source>
        <dbReference type="SAM" id="MobiDB-lite"/>
    </source>
</evidence>
<dbReference type="Pfam" id="PF14828">
    <property type="entry name" value="Amnionless"/>
    <property type="match status" value="1"/>
</dbReference>
<evidence type="ECO:0000256" key="8">
    <source>
        <dbReference type="ARBA" id="ARBA00022989"/>
    </source>
</evidence>